<dbReference type="AlphaFoldDB" id="M3Z7Y0"/>
<feature type="compositionally biased region" description="Low complexity" evidence="1">
    <location>
        <begin position="111"/>
        <end position="125"/>
    </location>
</feature>
<feature type="region of interest" description="Disordered" evidence="1">
    <location>
        <begin position="109"/>
        <end position="243"/>
    </location>
</feature>
<feature type="compositionally biased region" description="Low complexity" evidence="1">
    <location>
        <begin position="1"/>
        <end position="18"/>
    </location>
</feature>
<reference evidence="2" key="1">
    <citation type="submission" date="2024-06" db="UniProtKB">
        <authorList>
            <consortium name="Ensembl"/>
        </authorList>
    </citation>
    <scope>IDENTIFICATION</scope>
</reference>
<organism evidence="2">
    <name type="scientific">Mustela putorius furo</name>
    <name type="common">European domestic ferret</name>
    <name type="synonym">Mustela furo</name>
    <dbReference type="NCBI Taxonomy" id="9669"/>
    <lineage>
        <taxon>Eukaryota</taxon>
        <taxon>Metazoa</taxon>
        <taxon>Chordata</taxon>
        <taxon>Craniata</taxon>
        <taxon>Vertebrata</taxon>
        <taxon>Euteleostomi</taxon>
        <taxon>Mammalia</taxon>
        <taxon>Eutheria</taxon>
        <taxon>Laurasiatheria</taxon>
        <taxon>Carnivora</taxon>
        <taxon>Caniformia</taxon>
        <taxon>Musteloidea</taxon>
        <taxon>Mustelidae</taxon>
        <taxon>Mustelinae</taxon>
        <taxon>Mustela</taxon>
    </lineage>
</organism>
<dbReference type="Ensembl" id="ENSMPUT00000019974.1">
    <property type="protein sequence ID" value="ENSMPUP00000019693.1"/>
    <property type="gene ID" value="ENSMPUG00000019822.1"/>
</dbReference>
<protein>
    <submittedName>
        <fullName evidence="2">Uncharacterized protein</fullName>
    </submittedName>
</protein>
<dbReference type="InParanoid" id="M3Z7Y0"/>
<feature type="compositionally biased region" description="Low complexity" evidence="1">
    <location>
        <begin position="228"/>
        <end position="242"/>
    </location>
</feature>
<feature type="compositionally biased region" description="Low complexity" evidence="1">
    <location>
        <begin position="134"/>
        <end position="149"/>
    </location>
</feature>
<dbReference type="EMBL" id="AEYP01078754">
    <property type="status" value="NOT_ANNOTATED_CDS"/>
    <property type="molecule type" value="Genomic_DNA"/>
</dbReference>
<accession>M3Z7Y0</accession>
<evidence type="ECO:0000313" key="2">
    <source>
        <dbReference type="Ensembl" id="ENSMPUP00000019693.1"/>
    </source>
</evidence>
<evidence type="ECO:0000256" key="1">
    <source>
        <dbReference type="SAM" id="MobiDB-lite"/>
    </source>
</evidence>
<name>M3Z7Y0_MUSPF</name>
<proteinExistence type="predicted"/>
<feature type="region of interest" description="Disordered" evidence="1">
    <location>
        <begin position="1"/>
        <end position="55"/>
    </location>
</feature>
<dbReference type="HOGENOM" id="CLU_803030_0_0_1"/>
<sequence>VTASSGSNWPSSSSRSALSPPPCGTGLRSPAQRSRDGATRRSSGRFPLSPGGDAAASAPTLLLGALLRSPPFACRPALLCNTRDGPREVRRCALPALAQTPLCQHVLSAGPSEPCSSRRTSSASPSPAPGEPGSGPARPSAPPRVGGARVCALTGPSGQRHLPRPYSGEQNGKNTAKFRFSSRRRSGAGQQKSAARAASHPVRRPRAAPGSRQHSDRVEAAEWPDGLPGSRSRVSPRPAAARFGPTRREQLGLRPLREPVRALAGKHSGGLTVSLVLMTARIRIWSHPGARVAQWVKPLPSAQVMISGSWDRVPHRVLCSAGSLLPSLSLCLPLCLPVISVCQINK</sequence>